<dbReference type="Proteomes" id="UP000050525">
    <property type="component" value="Unassembled WGS sequence"/>
</dbReference>
<evidence type="ECO:0000259" key="2">
    <source>
        <dbReference type="PROSITE" id="PS50824"/>
    </source>
</evidence>
<proteinExistence type="predicted"/>
<keyword evidence="4" id="KW-1185">Reference proteome</keyword>
<dbReference type="Gene3D" id="1.10.533.10">
    <property type="entry name" value="Death Domain, Fas"/>
    <property type="match status" value="1"/>
</dbReference>
<comment type="caution">
    <text evidence="3">The sequence shown here is derived from an EMBL/GenBank/DDBJ whole genome shotgun (WGS) entry which is preliminary data.</text>
</comment>
<dbReference type="SUPFAM" id="SSF47986">
    <property type="entry name" value="DEATH domain"/>
    <property type="match status" value="1"/>
</dbReference>
<evidence type="ECO:0000313" key="3">
    <source>
        <dbReference type="EMBL" id="KYO33329.1"/>
    </source>
</evidence>
<dbReference type="SMART" id="SM01289">
    <property type="entry name" value="PYRIN"/>
    <property type="match status" value="1"/>
</dbReference>
<sequence>MAKQLLALLDELDEQQFERFKLVLRHSCPGFRVPWGQLASASRTRTADLLLQRHPRGARALALARRLLRRSQRKAAPGRPKPAPATALSTM</sequence>
<dbReference type="Pfam" id="PF02758">
    <property type="entry name" value="PYRIN"/>
    <property type="match status" value="1"/>
</dbReference>
<dbReference type="InterPro" id="IPR011029">
    <property type="entry name" value="DEATH-like_dom_sf"/>
</dbReference>
<dbReference type="AlphaFoldDB" id="A0A151N9R3"/>
<accession>A0A151N9R3</accession>
<feature type="region of interest" description="Disordered" evidence="1">
    <location>
        <begin position="69"/>
        <end position="91"/>
    </location>
</feature>
<protein>
    <recommendedName>
        <fullName evidence="2">Pyrin domain-containing protein</fullName>
    </recommendedName>
</protein>
<reference evidence="3 4" key="1">
    <citation type="journal article" date="2012" name="Genome Biol.">
        <title>Sequencing three crocodilian genomes to illuminate the evolution of archosaurs and amniotes.</title>
        <authorList>
            <person name="St John J.A."/>
            <person name="Braun E.L."/>
            <person name="Isberg S.R."/>
            <person name="Miles L.G."/>
            <person name="Chong A.Y."/>
            <person name="Gongora J."/>
            <person name="Dalzell P."/>
            <person name="Moran C."/>
            <person name="Bed'hom B."/>
            <person name="Abzhanov A."/>
            <person name="Burgess S.C."/>
            <person name="Cooksey A.M."/>
            <person name="Castoe T.A."/>
            <person name="Crawford N.G."/>
            <person name="Densmore L.D."/>
            <person name="Drew J.C."/>
            <person name="Edwards S.V."/>
            <person name="Faircloth B.C."/>
            <person name="Fujita M.K."/>
            <person name="Greenwold M.J."/>
            <person name="Hoffmann F.G."/>
            <person name="Howard J.M."/>
            <person name="Iguchi T."/>
            <person name="Janes D.E."/>
            <person name="Khan S.Y."/>
            <person name="Kohno S."/>
            <person name="de Koning A.J."/>
            <person name="Lance S.L."/>
            <person name="McCarthy F.M."/>
            <person name="McCormack J.E."/>
            <person name="Merchant M.E."/>
            <person name="Peterson D.G."/>
            <person name="Pollock D.D."/>
            <person name="Pourmand N."/>
            <person name="Raney B.J."/>
            <person name="Roessler K.A."/>
            <person name="Sanford J.R."/>
            <person name="Sawyer R.H."/>
            <person name="Schmidt C.J."/>
            <person name="Triplett E.W."/>
            <person name="Tuberville T.D."/>
            <person name="Venegas-Anaya M."/>
            <person name="Howard J.T."/>
            <person name="Jarvis E.D."/>
            <person name="Guillette L.J.Jr."/>
            <person name="Glenn T.C."/>
            <person name="Green R.E."/>
            <person name="Ray D.A."/>
        </authorList>
    </citation>
    <scope>NUCLEOTIDE SEQUENCE [LARGE SCALE GENOMIC DNA]</scope>
    <source>
        <strain evidence="3">KSC_2009_1</strain>
    </source>
</reference>
<organism evidence="3 4">
    <name type="scientific">Alligator mississippiensis</name>
    <name type="common">American alligator</name>
    <dbReference type="NCBI Taxonomy" id="8496"/>
    <lineage>
        <taxon>Eukaryota</taxon>
        <taxon>Metazoa</taxon>
        <taxon>Chordata</taxon>
        <taxon>Craniata</taxon>
        <taxon>Vertebrata</taxon>
        <taxon>Euteleostomi</taxon>
        <taxon>Archelosauria</taxon>
        <taxon>Archosauria</taxon>
        <taxon>Crocodylia</taxon>
        <taxon>Alligatoridae</taxon>
        <taxon>Alligatorinae</taxon>
        <taxon>Alligator</taxon>
    </lineage>
</organism>
<dbReference type="PROSITE" id="PS50824">
    <property type="entry name" value="DAPIN"/>
    <property type="match status" value="1"/>
</dbReference>
<feature type="domain" description="Pyrin" evidence="2">
    <location>
        <begin position="1"/>
        <end position="54"/>
    </location>
</feature>
<dbReference type="EMBL" id="AKHW03003733">
    <property type="protein sequence ID" value="KYO33329.1"/>
    <property type="molecule type" value="Genomic_DNA"/>
</dbReference>
<evidence type="ECO:0000256" key="1">
    <source>
        <dbReference type="SAM" id="MobiDB-lite"/>
    </source>
</evidence>
<evidence type="ECO:0000313" key="4">
    <source>
        <dbReference type="Proteomes" id="UP000050525"/>
    </source>
</evidence>
<gene>
    <name evidence="3" type="ORF">Y1Q_0016308</name>
</gene>
<dbReference type="InterPro" id="IPR004020">
    <property type="entry name" value="DAPIN"/>
</dbReference>
<name>A0A151N9R3_ALLMI</name>